<dbReference type="Proteomes" id="UP001164746">
    <property type="component" value="Chromosome 10"/>
</dbReference>
<keyword evidence="3" id="KW-1185">Reference proteome</keyword>
<feature type="non-terminal residue" evidence="2">
    <location>
        <position position="1"/>
    </location>
</feature>
<evidence type="ECO:0000256" key="1">
    <source>
        <dbReference type="SAM" id="MobiDB-lite"/>
    </source>
</evidence>
<feature type="non-terminal residue" evidence="2">
    <location>
        <position position="69"/>
    </location>
</feature>
<evidence type="ECO:0000313" key="2">
    <source>
        <dbReference type="EMBL" id="WAR17890.1"/>
    </source>
</evidence>
<reference evidence="2" key="1">
    <citation type="submission" date="2022-11" db="EMBL/GenBank/DDBJ databases">
        <title>Centuries of genome instability and evolution in soft-shell clam transmissible cancer (bioRxiv).</title>
        <authorList>
            <person name="Hart S.F.M."/>
            <person name="Yonemitsu M.A."/>
            <person name="Giersch R.M."/>
            <person name="Beal B.F."/>
            <person name="Arriagada G."/>
            <person name="Davis B.W."/>
            <person name="Ostrander E.A."/>
            <person name="Goff S.P."/>
            <person name="Metzger M.J."/>
        </authorList>
    </citation>
    <scope>NUCLEOTIDE SEQUENCE</scope>
    <source>
        <strain evidence="2">MELC-2E11</strain>
        <tissue evidence="2">Siphon/mantle</tissue>
    </source>
</reference>
<name>A0ABY7F7F6_MYAAR</name>
<organism evidence="2 3">
    <name type="scientific">Mya arenaria</name>
    <name type="common">Soft-shell clam</name>
    <dbReference type="NCBI Taxonomy" id="6604"/>
    <lineage>
        <taxon>Eukaryota</taxon>
        <taxon>Metazoa</taxon>
        <taxon>Spiralia</taxon>
        <taxon>Lophotrochozoa</taxon>
        <taxon>Mollusca</taxon>
        <taxon>Bivalvia</taxon>
        <taxon>Autobranchia</taxon>
        <taxon>Heteroconchia</taxon>
        <taxon>Euheterodonta</taxon>
        <taxon>Imparidentia</taxon>
        <taxon>Neoheterodontei</taxon>
        <taxon>Myida</taxon>
        <taxon>Myoidea</taxon>
        <taxon>Myidae</taxon>
        <taxon>Mya</taxon>
    </lineage>
</organism>
<evidence type="ECO:0000313" key="3">
    <source>
        <dbReference type="Proteomes" id="UP001164746"/>
    </source>
</evidence>
<proteinExistence type="predicted"/>
<sequence length="69" mass="7667">HEPLINLTHVIVPNSLLNDHFFKDQRGRFPGSNTTAWRWETRSESEFSPVSKGNGSSLGHTEVAGGIHI</sequence>
<feature type="region of interest" description="Disordered" evidence="1">
    <location>
        <begin position="44"/>
        <end position="69"/>
    </location>
</feature>
<protein>
    <submittedName>
        <fullName evidence="2">Uncharacterized protein</fullName>
    </submittedName>
</protein>
<dbReference type="EMBL" id="CP111021">
    <property type="protein sequence ID" value="WAR17890.1"/>
    <property type="molecule type" value="Genomic_DNA"/>
</dbReference>
<accession>A0ABY7F7F6</accession>
<gene>
    <name evidence="2" type="ORF">MAR_032484</name>
</gene>
<feature type="compositionally biased region" description="Polar residues" evidence="1">
    <location>
        <begin position="46"/>
        <end position="59"/>
    </location>
</feature>